<protein>
    <submittedName>
        <fullName evidence="1">Uncharacterized protein</fullName>
    </submittedName>
</protein>
<sequence length="81" mass="9308">MRFAFVDPDDEQIAVSFNDARFARHEFTPKEGGTVTHCWRLQVHPQNEDVSARILSYLHRPDLRGALSPSDDADDEDQHDD</sequence>
<reference evidence="1 2" key="1">
    <citation type="submission" date="2014-03" db="EMBL/GenBank/DDBJ databases">
        <title>Draft Genome Sequences of Four Burkholderia Strains.</title>
        <authorList>
            <person name="Liu X.Y."/>
            <person name="Li C.X."/>
            <person name="Xu J.H."/>
        </authorList>
    </citation>
    <scope>NUCLEOTIDE SEQUENCE [LARGE SCALE GENOMIC DNA]</scope>
    <source>
        <strain evidence="1 2">OP-1</strain>
    </source>
</reference>
<name>A0A656QRV8_9BURK</name>
<organism evidence="1 2">
    <name type="scientific">Caballeronia zhejiangensis</name>
    <dbReference type="NCBI Taxonomy" id="871203"/>
    <lineage>
        <taxon>Bacteria</taxon>
        <taxon>Pseudomonadati</taxon>
        <taxon>Pseudomonadota</taxon>
        <taxon>Betaproteobacteria</taxon>
        <taxon>Burkholderiales</taxon>
        <taxon>Burkholderiaceae</taxon>
        <taxon>Caballeronia</taxon>
    </lineage>
</organism>
<keyword evidence="2" id="KW-1185">Reference proteome</keyword>
<proteinExistence type="predicted"/>
<evidence type="ECO:0000313" key="2">
    <source>
        <dbReference type="Proteomes" id="UP000027451"/>
    </source>
</evidence>
<comment type="caution">
    <text evidence="1">The sequence shown here is derived from an EMBL/GenBank/DDBJ whole genome shotgun (WGS) entry which is preliminary data.</text>
</comment>
<evidence type="ECO:0000313" key="1">
    <source>
        <dbReference type="EMBL" id="KDR31765.1"/>
    </source>
</evidence>
<dbReference type="Proteomes" id="UP000027451">
    <property type="component" value="Unassembled WGS sequence"/>
</dbReference>
<dbReference type="AlphaFoldDB" id="A0A656QRV8"/>
<dbReference type="EMBL" id="JFHD01000005">
    <property type="protein sequence ID" value="KDR31765.1"/>
    <property type="molecule type" value="Genomic_DNA"/>
</dbReference>
<gene>
    <name evidence="1" type="ORF">BG60_28965</name>
</gene>
<accession>A0A656QRV8</accession>